<gene>
    <name evidence="12" type="primary">GPR83</name>
</gene>
<keyword evidence="5 9" id="KW-0472">Membrane</keyword>
<reference evidence="12" key="1">
    <citation type="submission" date="2025-08" db="UniProtKB">
        <authorList>
            <consortium name="Ensembl"/>
        </authorList>
    </citation>
    <scope>IDENTIFICATION</scope>
</reference>
<name>A0A8C3VS03_9CETA</name>
<feature type="signal peptide" evidence="10">
    <location>
        <begin position="1"/>
        <end position="16"/>
    </location>
</feature>
<comment type="subcellular location">
    <subcellularLocation>
        <location evidence="1">Membrane</location>
        <topology evidence="1">Multi-pass membrane protein</topology>
    </subcellularLocation>
</comment>
<feature type="domain" description="G-protein coupled receptors family 1 profile" evidence="11">
    <location>
        <begin position="79"/>
        <end position="295"/>
    </location>
</feature>
<evidence type="ECO:0000259" key="11">
    <source>
        <dbReference type="PROSITE" id="PS50262"/>
    </source>
</evidence>
<dbReference type="GO" id="GO:0008188">
    <property type="term" value="F:neuropeptide receptor activity"/>
    <property type="evidence" value="ECO:0007669"/>
    <property type="project" value="TreeGrafter"/>
</dbReference>
<evidence type="ECO:0000313" key="12">
    <source>
        <dbReference type="Ensembl" id="ENSCWAP00000002619.1"/>
    </source>
</evidence>
<evidence type="ECO:0000256" key="3">
    <source>
        <dbReference type="ARBA" id="ARBA00022989"/>
    </source>
</evidence>
<keyword evidence="2 9" id="KW-0812">Transmembrane</keyword>
<accession>A0A8C3VS03</accession>
<keyword evidence="3 9" id="KW-1133">Transmembrane helix</keyword>
<keyword evidence="7" id="KW-0807">Transducer</keyword>
<feature type="transmembrane region" description="Helical" evidence="9">
    <location>
        <begin position="243"/>
        <end position="264"/>
    </location>
</feature>
<dbReference type="PRINTS" id="PR00237">
    <property type="entry name" value="GPCRRHODOPSN"/>
</dbReference>
<feature type="compositionally biased region" description="Polar residues" evidence="8">
    <location>
        <begin position="350"/>
        <end position="364"/>
    </location>
</feature>
<feature type="transmembrane region" description="Helical" evidence="9">
    <location>
        <begin position="276"/>
        <end position="298"/>
    </location>
</feature>
<feature type="chain" id="PRO_5034822376" evidence="10">
    <location>
        <begin position="17"/>
        <end position="374"/>
    </location>
</feature>
<keyword evidence="4" id="KW-0297">G-protein coupled receptor</keyword>
<feature type="transmembrane region" description="Helical" evidence="9">
    <location>
        <begin position="191"/>
        <end position="210"/>
    </location>
</feature>
<reference evidence="12" key="2">
    <citation type="submission" date="2025-09" db="UniProtKB">
        <authorList>
            <consortium name="Ensembl"/>
        </authorList>
    </citation>
    <scope>IDENTIFICATION</scope>
</reference>
<dbReference type="PANTHER" id="PTHR24238">
    <property type="entry name" value="G-PROTEIN COUPLED RECEPTOR"/>
    <property type="match status" value="1"/>
</dbReference>
<evidence type="ECO:0000256" key="6">
    <source>
        <dbReference type="ARBA" id="ARBA00023170"/>
    </source>
</evidence>
<evidence type="ECO:0000256" key="9">
    <source>
        <dbReference type="SAM" id="Phobius"/>
    </source>
</evidence>
<feature type="transmembrane region" description="Helical" evidence="9">
    <location>
        <begin position="101"/>
        <end position="124"/>
    </location>
</feature>
<dbReference type="Proteomes" id="UP000694540">
    <property type="component" value="Unplaced"/>
</dbReference>
<keyword evidence="6" id="KW-0675">Receptor</keyword>
<dbReference type="Ensembl" id="ENSCWAT00000002852.1">
    <property type="protein sequence ID" value="ENSCWAP00000002619.1"/>
    <property type="gene ID" value="ENSCWAG00000002075.1"/>
</dbReference>
<dbReference type="SMART" id="SM01381">
    <property type="entry name" value="7TM_GPCR_Srsx"/>
    <property type="match status" value="1"/>
</dbReference>
<evidence type="ECO:0000256" key="8">
    <source>
        <dbReference type="SAM" id="MobiDB-lite"/>
    </source>
</evidence>
<dbReference type="InterPro" id="IPR000276">
    <property type="entry name" value="GPCR_Rhodpsn"/>
</dbReference>
<dbReference type="GO" id="GO:0005886">
    <property type="term" value="C:plasma membrane"/>
    <property type="evidence" value="ECO:0007669"/>
    <property type="project" value="TreeGrafter"/>
</dbReference>
<dbReference type="Pfam" id="PF00001">
    <property type="entry name" value="7tm_1"/>
    <property type="match status" value="1"/>
</dbReference>
<feature type="transmembrane region" description="Helical" evidence="9">
    <location>
        <begin position="136"/>
        <end position="156"/>
    </location>
</feature>
<feature type="region of interest" description="Disordered" evidence="8">
    <location>
        <begin position="316"/>
        <end position="374"/>
    </location>
</feature>
<evidence type="ECO:0000256" key="1">
    <source>
        <dbReference type="ARBA" id="ARBA00004141"/>
    </source>
</evidence>
<dbReference type="AlphaFoldDB" id="A0A8C3VS03"/>
<protein>
    <submittedName>
        <fullName evidence="12">G protein-coupled receptor 83</fullName>
    </submittedName>
</protein>
<dbReference type="SUPFAM" id="SSF81321">
    <property type="entry name" value="Family A G protein-coupled receptor-like"/>
    <property type="match status" value="1"/>
</dbReference>
<evidence type="ECO:0000313" key="13">
    <source>
        <dbReference type="Proteomes" id="UP000694540"/>
    </source>
</evidence>
<sequence length="374" mass="42829">MVRPWVLLCLLPVVRAADEQSPEAALGPNASHFFSWNNYTFSDWQNFVGRRRYGAESQNPTVKALLIVAYSFIIVFSLFGNVLVCHVIFKNQRMHSATSLFIVNLAVADIMITLLNTPFTLVIMHPLKPRISITKGVIYITVIWTMATFFSLPHAICQKLFTFKYSEDIVRSLCLPDFPEPADLFWKYLDLATFILLYILPLLIISVAYARVAKKLWLCNTIGDVTTEQYLALRRKKKKTIKMLMLVVVLFALCWFPLNCYVLLLSSKVIRTNNTLYFAFHWFAMSSTCYNPFIYCWLNENFRVELKALLSMCQRPPKPQEERPPSPVPSFRMAWTKKSSGRRAPLANSLPPSAQLQSGKTDLSSVEPVVAMTR</sequence>
<proteinExistence type="predicted"/>
<evidence type="ECO:0000256" key="10">
    <source>
        <dbReference type="SAM" id="SignalP"/>
    </source>
</evidence>
<evidence type="ECO:0000256" key="4">
    <source>
        <dbReference type="ARBA" id="ARBA00023040"/>
    </source>
</evidence>
<dbReference type="PANTHER" id="PTHR24238:SF57">
    <property type="entry name" value="G-PROTEIN COUPLED RECEPTOR 83"/>
    <property type="match status" value="1"/>
</dbReference>
<feature type="transmembrane region" description="Helical" evidence="9">
    <location>
        <begin position="65"/>
        <end position="89"/>
    </location>
</feature>
<dbReference type="InterPro" id="IPR017452">
    <property type="entry name" value="GPCR_Rhodpsn_7TM"/>
</dbReference>
<dbReference type="GeneTree" id="ENSGT00940000154336"/>
<evidence type="ECO:0000256" key="7">
    <source>
        <dbReference type="ARBA" id="ARBA00023224"/>
    </source>
</evidence>
<keyword evidence="10" id="KW-0732">Signal</keyword>
<keyword evidence="13" id="KW-1185">Reference proteome</keyword>
<dbReference type="PROSITE" id="PS50262">
    <property type="entry name" value="G_PROTEIN_RECEP_F1_2"/>
    <property type="match status" value="1"/>
</dbReference>
<dbReference type="Gene3D" id="1.20.1070.10">
    <property type="entry name" value="Rhodopsin 7-helix transmembrane proteins"/>
    <property type="match status" value="1"/>
</dbReference>
<evidence type="ECO:0000256" key="2">
    <source>
        <dbReference type="ARBA" id="ARBA00022692"/>
    </source>
</evidence>
<organism evidence="12 13">
    <name type="scientific">Catagonus wagneri</name>
    <name type="common">Chacoan peccary</name>
    <dbReference type="NCBI Taxonomy" id="51154"/>
    <lineage>
        <taxon>Eukaryota</taxon>
        <taxon>Metazoa</taxon>
        <taxon>Chordata</taxon>
        <taxon>Craniata</taxon>
        <taxon>Vertebrata</taxon>
        <taxon>Euteleostomi</taxon>
        <taxon>Mammalia</taxon>
        <taxon>Eutheria</taxon>
        <taxon>Laurasiatheria</taxon>
        <taxon>Artiodactyla</taxon>
        <taxon>Suina</taxon>
        <taxon>Tayassuidae</taxon>
        <taxon>Catagonus</taxon>
    </lineage>
</organism>
<evidence type="ECO:0000256" key="5">
    <source>
        <dbReference type="ARBA" id="ARBA00023136"/>
    </source>
</evidence>